<accession>A0ABW9J1G2</accession>
<evidence type="ECO:0000313" key="1">
    <source>
        <dbReference type="EMBL" id="MFM9653849.1"/>
    </source>
</evidence>
<dbReference type="EMBL" id="JBJVNE010000474">
    <property type="protein sequence ID" value="MFM9653849.1"/>
    <property type="molecule type" value="Genomic_DNA"/>
</dbReference>
<reference evidence="1 2" key="1">
    <citation type="submission" date="2024-12" db="EMBL/GenBank/DDBJ databases">
        <title>Forecasting of Potato common scab and diversities of Pathogenic streptomyces spp. in china.</title>
        <authorList>
            <person name="Handique U."/>
            <person name="Wu J."/>
        </authorList>
    </citation>
    <scope>NUCLEOTIDE SEQUENCE [LARGE SCALE GENOMIC DNA]</scope>
    <source>
        <strain evidence="1 2">ZRIMU1585</strain>
    </source>
</reference>
<feature type="non-terminal residue" evidence="1">
    <location>
        <position position="1"/>
    </location>
</feature>
<protein>
    <submittedName>
        <fullName evidence="1">Type I-E CRISPR-associated protein Cas6/Cse3/CasE</fullName>
    </submittedName>
</protein>
<dbReference type="RefSeq" id="WP_409098090.1">
    <property type="nucleotide sequence ID" value="NZ_JBJVNE010000474.1"/>
</dbReference>
<keyword evidence="2" id="KW-1185">Reference proteome</keyword>
<dbReference type="Pfam" id="PF08798">
    <property type="entry name" value="CRISPR_assoc"/>
    <property type="match status" value="1"/>
</dbReference>
<name>A0ABW9J1G2_STRGJ</name>
<organism evidence="1 2">
    <name type="scientific">Streptomyces galilaeus</name>
    <dbReference type="NCBI Taxonomy" id="33899"/>
    <lineage>
        <taxon>Bacteria</taxon>
        <taxon>Bacillati</taxon>
        <taxon>Actinomycetota</taxon>
        <taxon>Actinomycetes</taxon>
        <taxon>Kitasatosporales</taxon>
        <taxon>Streptomycetaceae</taxon>
        <taxon>Streptomyces</taxon>
    </lineage>
</organism>
<gene>
    <name evidence="1" type="ORF">ACKI1S_48660</name>
</gene>
<proteinExistence type="predicted"/>
<sequence length="60" mass="6539">NVEHNIIGRAYRNGNKTSTVTAPLFKGVLTINDPIKVLDAIENGIGPQKHRGFGLLSILR</sequence>
<evidence type="ECO:0000313" key="2">
    <source>
        <dbReference type="Proteomes" id="UP001631993"/>
    </source>
</evidence>
<dbReference type="Gene3D" id="3.30.70.1210">
    <property type="entry name" value="Crispr-associated protein, domain 2"/>
    <property type="match status" value="1"/>
</dbReference>
<dbReference type="InterPro" id="IPR010179">
    <property type="entry name" value="CRISPR-assoc_prot_Cse3"/>
</dbReference>
<dbReference type="SUPFAM" id="SSF117987">
    <property type="entry name" value="CRISPR-associated protein"/>
    <property type="match status" value="1"/>
</dbReference>
<dbReference type="Proteomes" id="UP001631993">
    <property type="component" value="Unassembled WGS sequence"/>
</dbReference>
<comment type="caution">
    <text evidence="1">The sequence shown here is derived from an EMBL/GenBank/DDBJ whole genome shotgun (WGS) entry which is preliminary data.</text>
</comment>